<proteinExistence type="predicted"/>
<evidence type="ECO:0000256" key="1">
    <source>
        <dbReference type="SAM" id="MobiDB-lite"/>
    </source>
</evidence>
<dbReference type="EMBL" id="HE573020">
    <property type="protein sequence ID" value="CCC47630.1"/>
    <property type="molecule type" value="Genomic_DNA"/>
</dbReference>
<evidence type="ECO:0000313" key="2">
    <source>
        <dbReference type="EMBL" id="CCC47630.1"/>
    </source>
</evidence>
<feature type="compositionally biased region" description="Basic and acidic residues" evidence="1">
    <location>
        <begin position="177"/>
        <end position="187"/>
    </location>
</feature>
<organism evidence="2">
    <name type="scientific">Trypanosoma vivax (strain Y486)</name>
    <dbReference type="NCBI Taxonomy" id="1055687"/>
    <lineage>
        <taxon>Eukaryota</taxon>
        <taxon>Discoba</taxon>
        <taxon>Euglenozoa</taxon>
        <taxon>Kinetoplastea</taxon>
        <taxon>Metakinetoplastina</taxon>
        <taxon>Trypanosomatida</taxon>
        <taxon>Trypanosomatidae</taxon>
        <taxon>Trypanosoma</taxon>
        <taxon>Duttonella</taxon>
    </lineage>
</organism>
<feature type="region of interest" description="Disordered" evidence="1">
    <location>
        <begin position="177"/>
        <end position="211"/>
    </location>
</feature>
<reference evidence="2" key="1">
    <citation type="journal article" date="2012" name="Proc. Natl. Acad. Sci. U.S.A.">
        <title>Antigenic diversity is generated by distinct evolutionary mechanisms in African trypanosome species.</title>
        <authorList>
            <person name="Jackson A.P."/>
            <person name="Berry A."/>
            <person name="Aslett M."/>
            <person name="Allison H.C."/>
            <person name="Burton P."/>
            <person name="Vavrova-Anderson J."/>
            <person name="Brown R."/>
            <person name="Browne H."/>
            <person name="Corton N."/>
            <person name="Hauser H."/>
            <person name="Gamble J."/>
            <person name="Gilderthorp R."/>
            <person name="Marcello L."/>
            <person name="McQuillan J."/>
            <person name="Otto T.D."/>
            <person name="Quail M.A."/>
            <person name="Sanders M.J."/>
            <person name="van Tonder A."/>
            <person name="Ginger M.L."/>
            <person name="Field M.C."/>
            <person name="Barry J.D."/>
            <person name="Hertz-Fowler C."/>
            <person name="Berriman M."/>
        </authorList>
    </citation>
    <scope>NUCLEOTIDE SEQUENCE</scope>
    <source>
        <strain evidence="2">Y486</strain>
    </source>
</reference>
<name>G0TUJ6_TRYVY</name>
<protein>
    <submittedName>
        <fullName evidence="2">Uncharacterized protein</fullName>
    </submittedName>
</protein>
<dbReference type="AlphaFoldDB" id="G0TUJ6"/>
<sequence>MHTFYTIRFPQPGTQKGALRSRPIYVTNEAIEPLLFCIVHSIEFQCPVTKKQLRGMRASSVKSSIARDQVKCNTEMGDIKDDEYVQPVLISSALLGNVTYVSCLDHDPNLSMLLSEAVRKACDIFIPENRQAMPFELRVRLLRLQQGWLFSSTRPIVEWVFEMLKVRENFSAVAAHDGRESRPERTHGCASAETPHAETGGVTKEGEIERPNDPRQIREVLQFILDHSYKAIELNTFSDLKCGELVFDISVHKCS</sequence>
<gene>
    <name evidence="2" type="ORF">TVY486_0402960</name>
</gene>
<accession>G0TUJ6</accession>
<dbReference type="VEuPathDB" id="TriTrypDB:TvY486_0402960"/>